<dbReference type="EMBL" id="VFOM01000001">
    <property type="protein sequence ID" value="TQL47183.1"/>
    <property type="molecule type" value="Genomic_DNA"/>
</dbReference>
<keyword evidence="1" id="KW-1133">Transmembrane helix</keyword>
<feature type="transmembrane region" description="Helical" evidence="1">
    <location>
        <begin position="101"/>
        <end position="119"/>
    </location>
</feature>
<feature type="transmembrane region" description="Helical" evidence="1">
    <location>
        <begin position="31"/>
        <end position="64"/>
    </location>
</feature>
<gene>
    <name evidence="2" type="ORF">FB562_0234</name>
</gene>
<keyword evidence="3" id="KW-1185">Reference proteome</keyword>
<organism evidence="2 3">
    <name type="scientific">Homoserinimonas aerilata</name>
    <dbReference type="NCBI Taxonomy" id="1162970"/>
    <lineage>
        <taxon>Bacteria</taxon>
        <taxon>Bacillati</taxon>
        <taxon>Actinomycetota</taxon>
        <taxon>Actinomycetes</taxon>
        <taxon>Micrococcales</taxon>
        <taxon>Microbacteriaceae</taxon>
        <taxon>Homoserinimonas</taxon>
    </lineage>
</organism>
<reference evidence="2 3" key="1">
    <citation type="submission" date="2019-06" db="EMBL/GenBank/DDBJ databases">
        <title>Sequencing the genomes of 1000 actinobacteria strains.</title>
        <authorList>
            <person name="Klenk H.-P."/>
        </authorList>
    </citation>
    <scope>NUCLEOTIDE SEQUENCE [LARGE SCALE GENOMIC DNA]</scope>
    <source>
        <strain evidence="2 3">DSM 26477</strain>
    </source>
</reference>
<keyword evidence="1" id="KW-0812">Transmembrane</keyword>
<name>A0A542YGG3_9MICO</name>
<evidence type="ECO:0000256" key="1">
    <source>
        <dbReference type="SAM" id="Phobius"/>
    </source>
</evidence>
<dbReference type="Proteomes" id="UP000317998">
    <property type="component" value="Unassembled WGS sequence"/>
</dbReference>
<comment type="caution">
    <text evidence="2">The sequence shown here is derived from an EMBL/GenBank/DDBJ whole genome shotgun (WGS) entry which is preliminary data.</text>
</comment>
<feature type="transmembrane region" description="Helical" evidence="1">
    <location>
        <begin position="76"/>
        <end position="95"/>
    </location>
</feature>
<accession>A0A542YGG3</accession>
<protein>
    <submittedName>
        <fullName evidence="2">Uncharacterized protein DUF4956</fullName>
    </submittedName>
</protein>
<proteinExistence type="predicted"/>
<evidence type="ECO:0000313" key="3">
    <source>
        <dbReference type="Proteomes" id="UP000317998"/>
    </source>
</evidence>
<sequence length="201" mass="21648">MILLDLLAVGILVFGIYFARHRRRDLLVAYLIVNIGVMAVAMLLSSSAVGAGLGLGLFGVLSIIRLRSSEIAQHEVGYYFAALALGLLAGLGVGGDWVAPALMALVVVTMLVGDSRVLFRRHRQQTITLDAAYADETQLRERLEELLGARVHVATVQRLDLVNDTTVVDVRYEIVRAPASATLAPTVQAPAYAAVAEEVLR</sequence>
<dbReference type="InterPro" id="IPR032531">
    <property type="entry name" value="DUF4956"/>
</dbReference>
<evidence type="ECO:0000313" key="2">
    <source>
        <dbReference type="EMBL" id="TQL47183.1"/>
    </source>
</evidence>
<keyword evidence="1" id="KW-0472">Membrane</keyword>
<dbReference type="AlphaFoldDB" id="A0A542YGG3"/>
<dbReference type="Pfam" id="PF16316">
    <property type="entry name" value="DUF4956"/>
    <property type="match status" value="1"/>
</dbReference>